<comment type="caution">
    <text evidence="1">The sequence shown here is derived from an EMBL/GenBank/DDBJ whole genome shotgun (WGS) entry which is preliminary data.</text>
</comment>
<accession>A0A937RGZ5</accession>
<dbReference type="GO" id="GO:0020037">
    <property type="term" value="F:heme binding"/>
    <property type="evidence" value="ECO:0007669"/>
    <property type="project" value="InterPro"/>
</dbReference>
<gene>
    <name evidence="1" type="ORF">I7412_16860</name>
</gene>
<dbReference type="CDD" id="cd08916">
    <property type="entry name" value="TrHb3_P"/>
    <property type="match status" value="1"/>
</dbReference>
<sequence length="150" mass="16554">MTAGPGCAPVRDIASREDIAALVTAFYGRAFADPLLGPIFVDVARLDLAAHLPIMCDFWETVLFRAGTYHRNALRAHAALHARSPLTPPHFARWLELWAGTIDDLYQGELAERAKLQATRIAGSLRRRLAGEPASELVTISRRHHPAEHS</sequence>
<evidence type="ECO:0000313" key="2">
    <source>
        <dbReference type="Proteomes" id="UP000604475"/>
    </source>
</evidence>
<keyword evidence="2" id="KW-1185">Reference proteome</keyword>
<name>A0A937RGZ5_9ACTN</name>
<dbReference type="AlphaFoldDB" id="A0A937RGZ5"/>
<dbReference type="InterPro" id="IPR009050">
    <property type="entry name" value="Globin-like_sf"/>
</dbReference>
<dbReference type="RefSeq" id="WP_203006191.1">
    <property type="nucleotide sequence ID" value="NZ_JADWYU010000245.1"/>
</dbReference>
<dbReference type="Gene3D" id="1.10.490.10">
    <property type="entry name" value="Globins"/>
    <property type="match status" value="1"/>
</dbReference>
<organism evidence="1 2">
    <name type="scientific">Frankia nepalensis</name>
    <dbReference type="NCBI Taxonomy" id="1836974"/>
    <lineage>
        <taxon>Bacteria</taxon>
        <taxon>Bacillati</taxon>
        <taxon>Actinomycetota</taxon>
        <taxon>Actinomycetes</taxon>
        <taxon>Frankiales</taxon>
        <taxon>Frankiaceae</taxon>
        <taxon>Frankia</taxon>
    </lineage>
</organism>
<dbReference type="GO" id="GO:0019825">
    <property type="term" value="F:oxygen binding"/>
    <property type="evidence" value="ECO:0007669"/>
    <property type="project" value="InterPro"/>
</dbReference>
<dbReference type="InterPro" id="IPR012292">
    <property type="entry name" value="Globin/Proto"/>
</dbReference>
<protein>
    <submittedName>
        <fullName evidence="1">Group III truncated hemoglobin</fullName>
    </submittedName>
</protein>
<reference evidence="1" key="1">
    <citation type="submission" date="2020-12" db="EMBL/GenBank/DDBJ databases">
        <title>Genomic characterization of non-nitrogen-fixing Frankia strains.</title>
        <authorList>
            <person name="Carlos-Shanley C."/>
            <person name="Guerra T."/>
            <person name="Hahn D."/>
        </authorList>
    </citation>
    <scope>NUCLEOTIDE SEQUENCE</scope>
    <source>
        <strain evidence="1">CN6</strain>
    </source>
</reference>
<proteinExistence type="predicted"/>
<dbReference type="Proteomes" id="UP000604475">
    <property type="component" value="Unassembled WGS sequence"/>
</dbReference>
<dbReference type="EMBL" id="JAEACQ010000195">
    <property type="protein sequence ID" value="MBL7628795.1"/>
    <property type="molecule type" value="Genomic_DNA"/>
</dbReference>
<dbReference type="SUPFAM" id="SSF46458">
    <property type="entry name" value="Globin-like"/>
    <property type="match status" value="1"/>
</dbReference>
<evidence type="ECO:0000313" key="1">
    <source>
        <dbReference type="EMBL" id="MBL7628795.1"/>
    </source>
</evidence>